<evidence type="ECO:0000313" key="1">
    <source>
        <dbReference type="EMBL" id="EIM21963.1"/>
    </source>
</evidence>
<dbReference type="RefSeq" id="XP_006957736.1">
    <property type="nucleotide sequence ID" value="XM_006957674.1"/>
</dbReference>
<dbReference type="GeneID" id="18475824"/>
<keyword evidence="2" id="KW-1185">Reference proteome</keyword>
<dbReference type="Proteomes" id="UP000005242">
    <property type="component" value="Unassembled WGS sequence"/>
</dbReference>
<sequence>FKVYGYPLSESEIIAVCQSPPNDSQRERGLYIQPLQKQSAESLRMKKKTNRASMMSVMSGLGAVPEHDEKPLYESAAQLPSVNQADRVANPRGRLQNFHGQRPPSELISTHLADFFPTADIKSINKTARNS</sequence>
<feature type="non-terminal residue" evidence="1">
    <location>
        <position position="1"/>
    </location>
</feature>
<dbReference type="EMBL" id="JH668229">
    <property type="protein sequence ID" value="EIM21963.1"/>
    <property type="molecule type" value="Genomic_DNA"/>
</dbReference>
<feature type="non-terminal residue" evidence="1">
    <location>
        <position position="131"/>
    </location>
</feature>
<dbReference type="InParanoid" id="I4YDC1"/>
<evidence type="ECO:0000313" key="2">
    <source>
        <dbReference type="Proteomes" id="UP000005242"/>
    </source>
</evidence>
<dbReference type="STRING" id="671144.I4YDC1"/>
<name>I4YDC1_WALMC</name>
<protein>
    <submittedName>
        <fullName evidence="1">Uncharacterized protein</fullName>
    </submittedName>
</protein>
<reference evidence="1 2" key="1">
    <citation type="journal article" date="2012" name="Fungal Genet. Biol.">
        <title>The genome of the xerotolerant mold Wallemia sebi reveals adaptations to osmotic stress and suggests cryptic sexual reproduction.</title>
        <authorList>
            <person name="Padamsee M."/>
            <person name="Kumar T.K.A."/>
            <person name="Riley R."/>
            <person name="Binder M."/>
            <person name="Boyd A."/>
            <person name="Calvo A.M."/>
            <person name="Furukawa K."/>
            <person name="Hesse C."/>
            <person name="Hohmann S."/>
            <person name="James T.Y."/>
            <person name="LaButti K."/>
            <person name="Lapidus A."/>
            <person name="Lindquist E."/>
            <person name="Lucas S."/>
            <person name="Miller K."/>
            <person name="Shantappa S."/>
            <person name="Grigoriev I.V."/>
            <person name="Hibbett D.S."/>
            <person name="McLaughlin D.J."/>
            <person name="Spatafora J.W."/>
            <person name="Aime M.C."/>
        </authorList>
    </citation>
    <scope>NUCLEOTIDE SEQUENCE [LARGE SCALE GENOMIC DNA]</scope>
    <source>
        <strain evidence="2">ATCC MYA-4683 / CBS 633.66</strain>
    </source>
</reference>
<dbReference type="AlphaFoldDB" id="I4YDC1"/>
<dbReference type="HOGENOM" id="CLU_108156_0_0_1"/>
<dbReference type="KEGG" id="wse:WALSEDRAFT_7356"/>
<proteinExistence type="predicted"/>
<gene>
    <name evidence="1" type="ORF">WALSEDRAFT_7356</name>
</gene>
<organism evidence="1 2">
    <name type="scientific">Wallemia mellicola (strain ATCC MYA-4683 / CBS 633.66)</name>
    <name type="common">Wallemia sebi (CBS 633.66)</name>
    <dbReference type="NCBI Taxonomy" id="671144"/>
    <lineage>
        <taxon>Eukaryota</taxon>
        <taxon>Fungi</taxon>
        <taxon>Dikarya</taxon>
        <taxon>Basidiomycota</taxon>
        <taxon>Wallemiomycotina</taxon>
        <taxon>Wallemiomycetes</taxon>
        <taxon>Wallemiales</taxon>
        <taxon>Wallemiaceae</taxon>
        <taxon>Wallemia</taxon>
    </lineage>
</organism>
<dbReference type="OrthoDB" id="266718at2759"/>
<accession>I4YDC1</accession>
<dbReference type="OMA" id="AARHSIM"/>